<evidence type="ECO:0000313" key="2">
    <source>
        <dbReference type="Proteomes" id="UP000304953"/>
    </source>
</evidence>
<name>A0AC61RY99_9FIRM</name>
<gene>
    <name evidence="1" type="ORF">E5329_08170</name>
</gene>
<sequence length="354" mass="40702">MDYVERINLENKRKLQGLLKELPKFCGDFFRYLDTRNTASRTRLSYGYDIRIFFEFIQENNPMYAKMSMHDIPISVLDEMTPVDIEEYLAYLSYYEKKDGQAVTNGEKGKSRKLSAIRTMYNYYFKKEFITTNAPSMIETPKKHKENIIRLDKDEVAELISAVENGSSLTARQLASHQKTKYRDIAIMTLLLGTGIRVSECVGLDLNDVSFKNYGLRVVRKGGNESMVYFGEEVSNALLDYLEMERPLLAEKALPEHENALFLSLKYSRLTTRAVEKLVKKYTGAAKINKKITPHKLRSTYGTNLYKETGDIYLVADALGHKSVETTRQHYAAIDDDRRRLAGKFSGSIFQEDS</sequence>
<keyword evidence="2" id="KW-1185">Reference proteome</keyword>
<evidence type="ECO:0000313" key="1">
    <source>
        <dbReference type="EMBL" id="TGY96733.1"/>
    </source>
</evidence>
<proteinExistence type="predicted"/>
<dbReference type="EMBL" id="SRYA01000013">
    <property type="protein sequence ID" value="TGY96733.1"/>
    <property type="molecule type" value="Genomic_DNA"/>
</dbReference>
<protein>
    <submittedName>
        <fullName evidence="1">Integrase</fullName>
    </submittedName>
</protein>
<dbReference type="Proteomes" id="UP000304953">
    <property type="component" value="Unassembled WGS sequence"/>
</dbReference>
<organism evidence="1 2">
    <name type="scientific">Petralouisia muris</name>
    <dbReference type="NCBI Taxonomy" id="3032872"/>
    <lineage>
        <taxon>Bacteria</taxon>
        <taxon>Bacillati</taxon>
        <taxon>Bacillota</taxon>
        <taxon>Clostridia</taxon>
        <taxon>Lachnospirales</taxon>
        <taxon>Lachnospiraceae</taxon>
        <taxon>Petralouisia</taxon>
    </lineage>
</organism>
<reference evidence="1" key="1">
    <citation type="submission" date="2019-04" db="EMBL/GenBank/DDBJ databases">
        <title>Microbes associate with the intestines of laboratory mice.</title>
        <authorList>
            <person name="Navarre W."/>
            <person name="Wong E."/>
            <person name="Huang K."/>
            <person name="Tropini C."/>
            <person name="Ng K."/>
            <person name="Yu B."/>
        </authorList>
    </citation>
    <scope>NUCLEOTIDE SEQUENCE</scope>
    <source>
        <strain evidence="1">NM01_1-7b</strain>
    </source>
</reference>
<comment type="caution">
    <text evidence="1">The sequence shown here is derived from an EMBL/GenBank/DDBJ whole genome shotgun (WGS) entry which is preliminary data.</text>
</comment>
<accession>A0AC61RY99</accession>